<feature type="compositionally biased region" description="Acidic residues" evidence="1">
    <location>
        <begin position="178"/>
        <end position="192"/>
    </location>
</feature>
<gene>
    <name evidence="2" type="ORF">INT43_005585</name>
</gene>
<dbReference type="OrthoDB" id="277029at2759"/>
<dbReference type="EMBL" id="JAEPQZ010000010">
    <property type="protein sequence ID" value="KAG2176351.1"/>
    <property type="molecule type" value="Genomic_DNA"/>
</dbReference>
<dbReference type="Pfam" id="PF09174">
    <property type="entry name" value="Maf1"/>
    <property type="match status" value="1"/>
</dbReference>
<dbReference type="InterPro" id="IPR038564">
    <property type="entry name" value="Maf1_sf"/>
</dbReference>
<reference evidence="2" key="1">
    <citation type="submission" date="2020-12" db="EMBL/GenBank/DDBJ databases">
        <title>Metabolic potential, ecology and presence of endohyphal bacteria is reflected in genomic diversity of Mucoromycotina.</title>
        <authorList>
            <person name="Muszewska A."/>
            <person name="Okrasinska A."/>
            <person name="Steczkiewicz K."/>
            <person name="Drgas O."/>
            <person name="Orlowska M."/>
            <person name="Perlinska-Lenart U."/>
            <person name="Aleksandrzak-Piekarczyk T."/>
            <person name="Szatraj K."/>
            <person name="Zielenkiewicz U."/>
            <person name="Pilsyk S."/>
            <person name="Malc E."/>
            <person name="Mieczkowski P."/>
            <person name="Kruszewska J.S."/>
            <person name="Biernat P."/>
            <person name="Pawlowska J."/>
        </authorList>
    </citation>
    <scope>NUCLEOTIDE SEQUENCE</scope>
    <source>
        <strain evidence="2">WA0000067209</strain>
    </source>
</reference>
<dbReference type="InterPro" id="IPR015257">
    <property type="entry name" value="Maf1"/>
</dbReference>
<protein>
    <recommendedName>
        <fullName evidence="4">Repressor of RNA polymerase III transcription MAF1</fullName>
    </recommendedName>
</protein>
<dbReference type="GO" id="GO:0005634">
    <property type="term" value="C:nucleus"/>
    <property type="evidence" value="ECO:0007669"/>
    <property type="project" value="TreeGrafter"/>
</dbReference>
<dbReference type="Proteomes" id="UP000654370">
    <property type="component" value="Unassembled WGS sequence"/>
</dbReference>
<dbReference type="Gene3D" id="3.40.1000.50">
    <property type="entry name" value="Repressor of RNA polymerase III transcription Maf1"/>
    <property type="match status" value="1"/>
</dbReference>
<sequence length="192" mass="21722">MVKFLEEPTLEVINQAFSWETAECTIAGRVEAYSCKSAGADKKLFKQLESKYSFDIASSSFSPEDRHINNVVSPFGPLDKAASRKTLFYLLATLNAAFPDYDFSEVRPDQFSKQISTQMVINSVNTTLFNLGNDVIVNRYRLWDVLDMIVELGDCDVYSFIPDMDDDPMGEEGSIIDSPEEDESEYEDDDNE</sequence>
<evidence type="ECO:0008006" key="4">
    <source>
        <dbReference type="Google" id="ProtNLM"/>
    </source>
</evidence>
<name>A0A8H7PLY5_MORIS</name>
<proteinExistence type="predicted"/>
<dbReference type="PIRSF" id="PIRSF037240">
    <property type="entry name" value="RNA_polIII_Trep_MAF1"/>
    <property type="match status" value="1"/>
</dbReference>
<dbReference type="PANTHER" id="PTHR22504:SF0">
    <property type="entry name" value="REPRESSOR OF RNA POLYMERASE III TRANSCRIPTION MAF1 HOMOLOG"/>
    <property type="match status" value="1"/>
</dbReference>
<evidence type="ECO:0000313" key="3">
    <source>
        <dbReference type="Proteomes" id="UP000654370"/>
    </source>
</evidence>
<keyword evidence="3" id="KW-1185">Reference proteome</keyword>
<feature type="region of interest" description="Disordered" evidence="1">
    <location>
        <begin position="163"/>
        <end position="192"/>
    </location>
</feature>
<accession>A0A8H7PLY5</accession>
<dbReference type="GO" id="GO:0000994">
    <property type="term" value="F:RNA polymerase III core binding"/>
    <property type="evidence" value="ECO:0007669"/>
    <property type="project" value="TreeGrafter"/>
</dbReference>
<comment type="caution">
    <text evidence="2">The sequence shown here is derived from an EMBL/GenBank/DDBJ whole genome shotgun (WGS) entry which is preliminary data.</text>
</comment>
<organism evidence="2 3">
    <name type="scientific">Mortierella isabellina</name>
    <name type="common">Filamentous fungus</name>
    <name type="synonym">Umbelopsis isabellina</name>
    <dbReference type="NCBI Taxonomy" id="91625"/>
    <lineage>
        <taxon>Eukaryota</taxon>
        <taxon>Fungi</taxon>
        <taxon>Fungi incertae sedis</taxon>
        <taxon>Mucoromycota</taxon>
        <taxon>Mucoromycotina</taxon>
        <taxon>Umbelopsidomycetes</taxon>
        <taxon>Umbelopsidales</taxon>
        <taxon>Umbelopsidaceae</taxon>
        <taxon>Umbelopsis</taxon>
    </lineage>
</organism>
<evidence type="ECO:0000313" key="2">
    <source>
        <dbReference type="EMBL" id="KAG2176351.1"/>
    </source>
</evidence>
<dbReference type="PANTHER" id="PTHR22504">
    <property type="entry name" value="REPRESSOR OF RNA POLYMERASE III TRANSCRIPTION MAF1"/>
    <property type="match status" value="1"/>
</dbReference>
<evidence type="ECO:0000256" key="1">
    <source>
        <dbReference type="SAM" id="MobiDB-lite"/>
    </source>
</evidence>
<dbReference type="GO" id="GO:0016480">
    <property type="term" value="P:negative regulation of transcription by RNA polymerase III"/>
    <property type="evidence" value="ECO:0007669"/>
    <property type="project" value="InterPro"/>
</dbReference>
<dbReference type="AlphaFoldDB" id="A0A8H7PLY5"/>